<dbReference type="Pfam" id="PF12625">
    <property type="entry name" value="Arabinose_bd"/>
    <property type="match status" value="1"/>
</dbReference>
<keyword evidence="3" id="KW-0804">Transcription</keyword>
<keyword evidence="6" id="KW-1185">Reference proteome</keyword>
<dbReference type="PANTHER" id="PTHR47894:SF1">
    <property type="entry name" value="HTH-TYPE TRANSCRIPTIONAL REGULATOR VQSM"/>
    <property type="match status" value="1"/>
</dbReference>
<dbReference type="PRINTS" id="PR00032">
    <property type="entry name" value="HTHARAC"/>
</dbReference>
<organism evidence="5 6">
    <name type="scientific">Alkalimarinus sediminis</name>
    <dbReference type="NCBI Taxonomy" id="1632866"/>
    <lineage>
        <taxon>Bacteria</taxon>
        <taxon>Pseudomonadati</taxon>
        <taxon>Pseudomonadota</taxon>
        <taxon>Gammaproteobacteria</taxon>
        <taxon>Alteromonadales</taxon>
        <taxon>Alteromonadaceae</taxon>
        <taxon>Alkalimarinus</taxon>
    </lineage>
</organism>
<dbReference type="GO" id="GO:0000976">
    <property type="term" value="F:transcription cis-regulatory region binding"/>
    <property type="evidence" value="ECO:0007669"/>
    <property type="project" value="TreeGrafter"/>
</dbReference>
<sequence length="342" mass="39341">MVTMTDSKETKDNEITVNASSARALSGYLLKKGCSKQELESKTGLQLDELDQPDHRIPLSTFHSLWDTAETFTNDPAIGLHIGESSNTDEMGVVGHIFFNNITLGDALTQFERLYSLVNAGMRVEFYVDDEFAHLNYHCENPEYYSRANMDRTMAISVIRARSLIHATLKMEYVAFAHPEPDYAEEYHRIFQCPVKFDQPHCAIVFKKQFLEFELPKRNPYLHQVLTRHVETLLNKIRPKKSLSDQVKQIASKQLPKGDVDAEKIASILCMSRHTLYRKLKSEGHAFQELVESVRKEKAIRYIQEKRYSLSEIAFLLGFSELSAFSRAFKRWTGTSPAKYDK</sequence>
<name>A0A9E8KPZ2_9ALTE</name>
<dbReference type="GO" id="GO:0005829">
    <property type="term" value="C:cytosol"/>
    <property type="evidence" value="ECO:0007669"/>
    <property type="project" value="TreeGrafter"/>
</dbReference>
<dbReference type="KEGG" id="asem:NNL22_16895"/>
<dbReference type="PANTHER" id="PTHR47894">
    <property type="entry name" value="HTH-TYPE TRANSCRIPTIONAL REGULATOR GADX"/>
    <property type="match status" value="1"/>
</dbReference>
<evidence type="ECO:0000313" key="5">
    <source>
        <dbReference type="EMBL" id="UZW74675.1"/>
    </source>
</evidence>
<dbReference type="Pfam" id="PF12833">
    <property type="entry name" value="HTH_18"/>
    <property type="match status" value="1"/>
</dbReference>
<reference evidence="5" key="1">
    <citation type="submission" date="2022-07" db="EMBL/GenBank/DDBJ databases">
        <title>Alkalimarinus sp. nov., isolated from gut of a Alitta virens.</title>
        <authorList>
            <person name="Yang A.I."/>
            <person name="Shin N.-R."/>
        </authorList>
    </citation>
    <scope>NUCLEOTIDE SEQUENCE</scope>
    <source>
        <strain evidence="5">FA028</strain>
    </source>
</reference>
<evidence type="ECO:0000256" key="1">
    <source>
        <dbReference type="ARBA" id="ARBA00023015"/>
    </source>
</evidence>
<dbReference type="InterPro" id="IPR032687">
    <property type="entry name" value="AraC-type_N"/>
</dbReference>
<proteinExistence type="predicted"/>
<dbReference type="RefSeq" id="WP_267267792.1">
    <property type="nucleotide sequence ID" value="NZ_CP101527.1"/>
</dbReference>
<accession>A0A9E8KPZ2</accession>
<evidence type="ECO:0000259" key="4">
    <source>
        <dbReference type="PROSITE" id="PS01124"/>
    </source>
</evidence>
<evidence type="ECO:0000256" key="3">
    <source>
        <dbReference type="ARBA" id="ARBA00023163"/>
    </source>
</evidence>
<dbReference type="AlphaFoldDB" id="A0A9E8KPZ2"/>
<evidence type="ECO:0000313" key="6">
    <source>
        <dbReference type="Proteomes" id="UP001164472"/>
    </source>
</evidence>
<keyword evidence="1" id="KW-0805">Transcription regulation</keyword>
<dbReference type="Gene3D" id="1.10.10.60">
    <property type="entry name" value="Homeodomain-like"/>
    <property type="match status" value="1"/>
</dbReference>
<protein>
    <submittedName>
        <fullName evidence="5">AraC family transcriptional regulator</fullName>
    </submittedName>
</protein>
<dbReference type="SUPFAM" id="SSF46689">
    <property type="entry name" value="Homeodomain-like"/>
    <property type="match status" value="1"/>
</dbReference>
<dbReference type="PROSITE" id="PS01124">
    <property type="entry name" value="HTH_ARAC_FAMILY_2"/>
    <property type="match status" value="1"/>
</dbReference>
<dbReference type="GO" id="GO:0003700">
    <property type="term" value="F:DNA-binding transcription factor activity"/>
    <property type="evidence" value="ECO:0007669"/>
    <property type="project" value="InterPro"/>
</dbReference>
<dbReference type="InterPro" id="IPR020449">
    <property type="entry name" value="Tscrpt_reg_AraC-type_HTH"/>
</dbReference>
<feature type="domain" description="HTH araC/xylS-type" evidence="4">
    <location>
        <begin position="245"/>
        <end position="342"/>
    </location>
</feature>
<dbReference type="InterPro" id="IPR018060">
    <property type="entry name" value="HTH_AraC"/>
</dbReference>
<evidence type="ECO:0000256" key="2">
    <source>
        <dbReference type="ARBA" id="ARBA00023125"/>
    </source>
</evidence>
<keyword evidence="2" id="KW-0238">DNA-binding</keyword>
<gene>
    <name evidence="5" type="ORF">NNL22_16895</name>
</gene>
<dbReference type="EMBL" id="CP101527">
    <property type="protein sequence ID" value="UZW74675.1"/>
    <property type="molecule type" value="Genomic_DNA"/>
</dbReference>
<dbReference type="SMART" id="SM00342">
    <property type="entry name" value="HTH_ARAC"/>
    <property type="match status" value="1"/>
</dbReference>
<dbReference type="Proteomes" id="UP001164472">
    <property type="component" value="Chromosome"/>
</dbReference>
<dbReference type="InterPro" id="IPR009057">
    <property type="entry name" value="Homeodomain-like_sf"/>
</dbReference>